<comment type="caution">
    <text evidence="2">The sequence shown here is derived from an EMBL/GenBank/DDBJ whole genome shotgun (WGS) entry which is preliminary data.</text>
</comment>
<proteinExistence type="predicted"/>
<evidence type="ECO:0000313" key="3">
    <source>
        <dbReference type="Proteomes" id="UP000275267"/>
    </source>
</evidence>
<evidence type="ECO:0000256" key="1">
    <source>
        <dbReference type="SAM" id="MobiDB-lite"/>
    </source>
</evidence>
<reference evidence="3" key="1">
    <citation type="journal article" date="2019" name="Nat. Commun.">
        <title>The genome of broomcorn millet.</title>
        <authorList>
            <person name="Zou C."/>
            <person name="Miki D."/>
            <person name="Li D."/>
            <person name="Tang Q."/>
            <person name="Xiao L."/>
            <person name="Rajput S."/>
            <person name="Deng P."/>
            <person name="Jia W."/>
            <person name="Huang R."/>
            <person name="Zhang M."/>
            <person name="Sun Y."/>
            <person name="Hu J."/>
            <person name="Fu X."/>
            <person name="Schnable P.S."/>
            <person name="Li F."/>
            <person name="Zhang H."/>
            <person name="Feng B."/>
            <person name="Zhu X."/>
            <person name="Liu R."/>
            <person name="Schnable J.C."/>
            <person name="Zhu J.-K."/>
            <person name="Zhang H."/>
        </authorList>
    </citation>
    <scope>NUCLEOTIDE SEQUENCE [LARGE SCALE GENOMIC DNA]</scope>
</reference>
<dbReference type="AlphaFoldDB" id="A0A3L6RC78"/>
<evidence type="ECO:0000313" key="2">
    <source>
        <dbReference type="EMBL" id="RLM99871.1"/>
    </source>
</evidence>
<accession>A0A3L6RC78</accession>
<keyword evidence="3" id="KW-1185">Reference proteome</keyword>
<dbReference type="Proteomes" id="UP000275267">
    <property type="component" value="Unassembled WGS sequence"/>
</dbReference>
<feature type="compositionally biased region" description="Basic residues" evidence="1">
    <location>
        <begin position="297"/>
        <end position="310"/>
    </location>
</feature>
<name>A0A3L6RC78_PANMI</name>
<feature type="region of interest" description="Disordered" evidence="1">
    <location>
        <begin position="265"/>
        <end position="318"/>
    </location>
</feature>
<organism evidence="2 3">
    <name type="scientific">Panicum miliaceum</name>
    <name type="common">Proso millet</name>
    <name type="synonym">Broomcorn millet</name>
    <dbReference type="NCBI Taxonomy" id="4540"/>
    <lineage>
        <taxon>Eukaryota</taxon>
        <taxon>Viridiplantae</taxon>
        <taxon>Streptophyta</taxon>
        <taxon>Embryophyta</taxon>
        <taxon>Tracheophyta</taxon>
        <taxon>Spermatophyta</taxon>
        <taxon>Magnoliopsida</taxon>
        <taxon>Liliopsida</taxon>
        <taxon>Poales</taxon>
        <taxon>Poaceae</taxon>
        <taxon>PACMAD clade</taxon>
        <taxon>Panicoideae</taxon>
        <taxon>Panicodae</taxon>
        <taxon>Paniceae</taxon>
        <taxon>Panicinae</taxon>
        <taxon>Panicum</taxon>
        <taxon>Panicum sect. Panicum</taxon>
    </lineage>
</organism>
<protein>
    <submittedName>
        <fullName evidence="2">Uncharacterized protein</fullName>
    </submittedName>
</protein>
<dbReference type="OrthoDB" id="695719at2759"/>
<gene>
    <name evidence="2" type="ORF">C2845_PM06G27630</name>
</gene>
<sequence length="318" mass="33936">MAAAPIIGDAAAGLAVHATARPRAPPVDVELVEKNDNQDFIPVPHLDEQEAADLANLQAQANSAVQLALALNQHLQQNDDLIALADNQVSLSDNDVVPTSDSSVNMQSQEVSEGSTVDVDLVLGLPAQTPANAPEAALPANAQPTRADATITLSCLTLTDFGPSISTCKGALVHEKHLHRLQEKKRLLNSSAVKIVEEQGVRRSLRVRTSNRSFKKNSCSEKNCLACAVDPPTLSDSVIRNLGISFCELEPQQVADTVLKTKTKAAKKAVGKTPKDKKVSSKKTINPEVVVPFAPKPKLKKPGVAKKKKTHNSDDDRA</sequence>
<dbReference type="EMBL" id="PQIB02000009">
    <property type="protein sequence ID" value="RLM99871.1"/>
    <property type="molecule type" value="Genomic_DNA"/>
</dbReference>
<dbReference type="PANTHER" id="PTHR33075">
    <property type="entry name" value="OS02G0499800 PROTEIN"/>
    <property type="match status" value="1"/>
</dbReference>